<evidence type="ECO:0000313" key="2">
    <source>
        <dbReference type="EMBL" id="NIH56233.1"/>
    </source>
</evidence>
<proteinExistence type="predicted"/>
<reference evidence="2 3" key="1">
    <citation type="submission" date="2020-02" db="EMBL/GenBank/DDBJ databases">
        <title>Sequencing the genomes of 1000 actinobacteria strains.</title>
        <authorList>
            <person name="Klenk H.-P."/>
        </authorList>
    </citation>
    <scope>NUCLEOTIDE SEQUENCE [LARGE SCALE GENOMIC DNA]</scope>
    <source>
        <strain evidence="2 3">DSM 19609</strain>
    </source>
</reference>
<keyword evidence="3" id="KW-1185">Reference proteome</keyword>
<keyword evidence="1" id="KW-1133">Transmembrane helix</keyword>
<keyword evidence="1" id="KW-0812">Transmembrane</keyword>
<evidence type="ECO:0000313" key="3">
    <source>
        <dbReference type="Proteomes" id="UP000749311"/>
    </source>
</evidence>
<dbReference type="RefSeq" id="WP_167165194.1">
    <property type="nucleotide sequence ID" value="NZ_BAAAOO010000002.1"/>
</dbReference>
<name>A0ABX0SCW5_9ACTN</name>
<comment type="caution">
    <text evidence="2">The sequence shown here is derived from an EMBL/GenBank/DDBJ whole genome shotgun (WGS) entry which is preliminary data.</text>
</comment>
<sequence>MTNPISTRVRGILYVISIIVGILATVVPPVVAALGVGDQWALVVTSGVGAITTITSTLARANLTEPGVVSGAVVGTPVDSVLPVATS</sequence>
<feature type="transmembrane region" description="Helical" evidence="1">
    <location>
        <begin position="12"/>
        <end position="34"/>
    </location>
</feature>
<organism evidence="2 3">
    <name type="scientific">Brooklawnia cerclae</name>
    <dbReference type="NCBI Taxonomy" id="349934"/>
    <lineage>
        <taxon>Bacteria</taxon>
        <taxon>Bacillati</taxon>
        <taxon>Actinomycetota</taxon>
        <taxon>Actinomycetes</taxon>
        <taxon>Propionibacteriales</taxon>
        <taxon>Propionibacteriaceae</taxon>
        <taxon>Brooklawnia</taxon>
    </lineage>
</organism>
<evidence type="ECO:0000256" key="1">
    <source>
        <dbReference type="SAM" id="Phobius"/>
    </source>
</evidence>
<dbReference type="EMBL" id="JAAMOZ010000001">
    <property type="protein sequence ID" value="NIH56233.1"/>
    <property type="molecule type" value="Genomic_DNA"/>
</dbReference>
<keyword evidence="1" id="KW-0472">Membrane</keyword>
<protein>
    <submittedName>
        <fullName evidence="2">Low affinity Fe/Cu permease</fullName>
    </submittedName>
</protein>
<gene>
    <name evidence="2" type="ORF">FB473_000878</name>
</gene>
<dbReference type="Proteomes" id="UP000749311">
    <property type="component" value="Unassembled WGS sequence"/>
</dbReference>
<accession>A0ABX0SCW5</accession>